<dbReference type="Proteomes" id="UP001147733">
    <property type="component" value="Unassembled WGS sequence"/>
</dbReference>
<dbReference type="GeneID" id="81389383"/>
<keyword evidence="2" id="KW-1185">Reference proteome</keyword>
<dbReference type="AlphaFoldDB" id="A0A9W9TCP2"/>
<protein>
    <submittedName>
        <fullName evidence="1">Uncharacterized protein</fullName>
    </submittedName>
</protein>
<organism evidence="1 2">
    <name type="scientific">Penicillium citrinum</name>
    <dbReference type="NCBI Taxonomy" id="5077"/>
    <lineage>
        <taxon>Eukaryota</taxon>
        <taxon>Fungi</taxon>
        <taxon>Dikarya</taxon>
        <taxon>Ascomycota</taxon>
        <taxon>Pezizomycotina</taxon>
        <taxon>Eurotiomycetes</taxon>
        <taxon>Eurotiomycetidae</taxon>
        <taxon>Eurotiales</taxon>
        <taxon>Aspergillaceae</taxon>
        <taxon>Penicillium</taxon>
    </lineage>
</organism>
<accession>A0A9W9TCP2</accession>
<dbReference type="RefSeq" id="XP_056495280.1">
    <property type="nucleotide sequence ID" value="XM_056650216.1"/>
</dbReference>
<reference evidence="1" key="2">
    <citation type="journal article" date="2023" name="IMA Fungus">
        <title>Comparative genomic study of the Penicillium genus elucidates a diverse pangenome and 15 lateral gene transfer events.</title>
        <authorList>
            <person name="Petersen C."/>
            <person name="Sorensen T."/>
            <person name="Nielsen M.R."/>
            <person name="Sondergaard T.E."/>
            <person name="Sorensen J.L."/>
            <person name="Fitzpatrick D.A."/>
            <person name="Frisvad J.C."/>
            <person name="Nielsen K.L."/>
        </authorList>
    </citation>
    <scope>NUCLEOTIDE SEQUENCE</scope>
    <source>
        <strain evidence="1">IBT 23319</strain>
    </source>
</reference>
<name>A0A9W9TCP2_PENCI</name>
<evidence type="ECO:0000313" key="2">
    <source>
        <dbReference type="Proteomes" id="UP001147733"/>
    </source>
</evidence>
<gene>
    <name evidence="1" type="ORF">N7469_011311</name>
</gene>
<dbReference type="EMBL" id="JAPQKT010000010">
    <property type="protein sequence ID" value="KAJ5217686.1"/>
    <property type="molecule type" value="Genomic_DNA"/>
</dbReference>
<evidence type="ECO:0000313" key="1">
    <source>
        <dbReference type="EMBL" id="KAJ5217686.1"/>
    </source>
</evidence>
<sequence>MAAARWSNRGALASQAIVGKRLFSTAKEEVSSTSSDALPVHLRNLAEFSRSAALKSLKKGYMVLAPNTKDTPRFYKL</sequence>
<comment type="caution">
    <text evidence="1">The sequence shown here is derived from an EMBL/GenBank/DDBJ whole genome shotgun (WGS) entry which is preliminary data.</text>
</comment>
<reference evidence="1" key="1">
    <citation type="submission" date="2022-11" db="EMBL/GenBank/DDBJ databases">
        <authorList>
            <person name="Petersen C."/>
        </authorList>
    </citation>
    <scope>NUCLEOTIDE SEQUENCE</scope>
    <source>
        <strain evidence="1">IBT 23319</strain>
    </source>
</reference>
<proteinExistence type="predicted"/>